<dbReference type="STRING" id="1064535.MELS_1952"/>
<dbReference type="Proteomes" id="UP000010111">
    <property type="component" value="Chromosome"/>
</dbReference>
<gene>
    <name evidence="1" type="ORF">MELS_1952</name>
</gene>
<proteinExistence type="predicted"/>
<dbReference type="AlphaFoldDB" id="G0VSD0"/>
<protein>
    <submittedName>
        <fullName evidence="1">Uncharacterized protein</fullName>
    </submittedName>
</protein>
<dbReference type="KEGG" id="med:MELS_1952"/>
<accession>G0VSD0</accession>
<evidence type="ECO:0000313" key="1">
    <source>
        <dbReference type="EMBL" id="CCC74170.1"/>
    </source>
</evidence>
<dbReference type="EMBL" id="HE576794">
    <property type="protein sequence ID" value="CCC74170.1"/>
    <property type="molecule type" value="Genomic_DNA"/>
</dbReference>
<dbReference type="GeneID" id="97492495"/>
<reference evidence="1 2" key="1">
    <citation type="journal article" date="2011" name="J. Bacteriol.">
        <title>Genome Sequence of the Ruminal Bacterium Megasphaera elsdenii.</title>
        <authorList>
            <person name="Marx H."/>
            <person name="Graf A.B."/>
            <person name="Tatto N."/>
            <person name="Thallinger G.G."/>
            <person name="Mattanovich D."/>
            <person name="Sauer M."/>
        </authorList>
    </citation>
    <scope>NUCLEOTIDE SEQUENCE [LARGE SCALE GENOMIC DNA]</scope>
    <source>
        <strain evidence="1 2">DSM 20460</strain>
    </source>
</reference>
<dbReference type="RefSeq" id="WP_014016893.1">
    <property type="nucleotide sequence ID" value="NC_015873.1"/>
</dbReference>
<name>G0VSD0_MEGEL</name>
<dbReference type="HOGENOM" id="CLU_1935521_0_0_9"/>
<organism evidence="1 2">
    <name type="scientific">Megasphaera elsdenii DSM 20460</name>
    <dbReference type="NCBI Taxonomy" id="1064535"/>
    <lineage>
        <taxon>Bacteria</taxon>
        <taxon>Bacillati</taxon>
        <taxon>Bacillota</taxon>
        <taxon>Negativicutes</taxon>
        <taxon>Veillonellales</taxon>
        <taxon>Veillonellaceae</taxon>
        <taxon>Megasphaera</taxon>
    </lineage>
</organism>
<sequence>MENFEVTFDKFEKAVAEGLKVSLSMKKIDGNKVACTIKGSVNDRSLVCLAIISSLAQIMNVDAIDLVDVLAENAPKLRGDYKDEIPEDFLETLKDLGVEVKQPSDDEEDDEDEEIEELAKIIAKALKNEL</sequence>
<evidence type="ECO:0000313" key="2">
    <source>
        <dbReference type="Proteomes" id="UP000010111"/>
    </source>
</evidence>
<keyword evidence="2" id="KW-1185">Reference proteome</keyword>